<dbReference type="Gene3D" id="3.10.105.10">
    <property type="entry name" value="Dipeptide-binding Protein, Domain 3"/>
    <property type="match status" value="1"/>
</dbReference>
<feature type="chain" id="PRO_5038620184" evidence="1">
    <location>
        <begin position="28"/>
        <end position="553"/>
    </location>
</feature>
<dbReference type="GO" id="GO:0043190">
    <property type="term" value="C:ATP-binding cassette (ABC) transporter complex"/>
    <property type="evidence" value="ECO:0007669"/>
    <property type="project" value="InterPro"/>
</dbReference>
<accession>A0A4R6KP37</accession>
<dbReference type="PANTHER" id="PTHR30290:SF16">
    <property type="entry name" value="OLIGOPEPTIDE ABC TRANSPORTER, PERIPLASMIC OLIGOPEPTIDE-BINDING PROTEIN"/>
    <property type="match status" value="1"/>
</dbReference>
<evidence type="ECO:0000313" key="4">
    <source>
        <dbReference type="Proteomes" id="UP000295388"/>
    </source>
</evidence>
<sequence>MRTGKTRALVAAAVAAAMILAGCSGPAATQQTGAKAGTADTIVHAKTDGGTTFVRNYNVLGPATDKAPNMELVYEPLLRIDYGDGAVVKPWLAESWTFSEAGKLLTIELRSDVTFSDGQKFTADDAVYSLGRPLAKPDFSIAGITYKSVTKVDDRQVAIRFAEPAYATLTQFANILLPMVPKHIWASQNLNTWTNPEPVGTGPFTVAEFKPQQITLKARDGYWGGKLPMTTYKIIPTSPDALKAQLLKGEVDWASNSWANGEKEYVAKDPEKHLYQLYSNGGAMSVLFNTAKAPFDDVHVRRALALTIDRTAVVTTLQRPGTEAGPTGLSDQLFADWLDPAYKGKVQTVDTAAAKAELAAGGYTIEQGALVKGGQRYQPTILFNSDWSWGNYADILINTWKQTLGLEVKGAGQPSAGYYDKQGLGQFDLVAASTGGAGVYGVYSFLDSSFRVPIGKAATLNQGRWNDPQTDTIIAAMQRTDDVAELKSLGKQLQKIVVDKVPFSPIYNNYYFVEINATRWTGWPTPQNFDHIPFVGMGPDTILTLLKLQRRGS</sequence>
<dbReference type="GO" id="GO:0015833">
    <property type="term" value="P:peptide transport"/>
    <property type="evidence" value="ECO:0007669"/>
    <property type="project" value="TreeGrafter"/>
</dbReference>
<keyword evidence="4" id="KW-1185">Reference proteome</keyword>
<dbReference type="Gene3D" id="3.40.190.10">
    <property type="entry name" value="Periplasmic binding protein-like II"/>
    <property type="match status" value="1"/>
</dbReference>
<dbReference type="PANTHER" id="PTHR30290">
    <property type="entry name" value="PERIPLASMIC BINDING COMPONENT OF ABC TRANSPORTER"/>
    <property type="match status" value="1"/>
</dbReference>
<evidence type="ECO:0000256" key="1">
    <source>
        <dbReference type="SAM" id="SignalP"/>
    </source>
</evidence>
<feature type="domain" description="Solute-binding protein family 5" evidence="2">
    <location>
        <begin position="88"/>
        <end position="447"/>
    </location>
</feature>
<dbReference type="EMBL" id="SNWQ01000002">
    <property type="protein sequence ID" value="TDO52435.1"/>
    <property type="molecule type" value="Genomic_DNA"/>
</dbReference>
<comment type="caution">
    <text evidence="3">The sequence shown here is derived from an EMBL/GenBank/DDBJ whole genome shotgun (WGS) entry which is preliminary data.</text>
</comment>
<dbReference type="SUPFAM" id="SSF53850">
    <property type="entry name" value="Periplasmic binding protein-like II"/>
    <property type="match status" value="1"/>
</dbReference>
<name>A0A4R6KP37_9ACTN</name>
<dbReference type="Pfam" id="PF00496">
    <property type="entry name" value="SBP_bac_5"/>
    <property type="match status" value="1"/>
</dbReference>
<dbReference type="InterPro" id="IPR039424">
    <property type="entry name" value="SBP_5"/>
</dbReference>
<organism evidence="3 4">
    <name type="scientific">Kribbella caucasensis</name>
    <dbReference type="NCBI Taxonomy" id="2512215"/>
    <lineage>
        <taxon>Bacteria</taxon>
        <taxon>Bacillati</taxon>
        <taxon>Actinomycetota</taxon>
        <taxon>Actinomycetes</taxon>
        <taxon>Propionibacteriales</taxon>
        <taxon>Kribbellaceae</taxon>
        <taxon>Kribbella</taxon>
    </lineage>
</organism>
<dbReference type="RefSeq" id="WP_202869403.1">
    <property type="nucleotide sequence ID" value="NZ_SNWQ01000002.1"/>
</dbReference>
<dbReference type="InterPro" id="IPR030678">
    <property type="entry name" value="Peptide/Ni-bd"/>
</dbReference>
<evidence type="ECO:0000313" key="3">
    <source>
        <dbReference type="EMBL" id="TDO52435.1"/>
    </source>
</evidence>
<dbReference type="Gene3D" id="3.90.76.10">
    <property type="entry name" value="Dipeptide-binding Protein, Domain 1"/>
    <property type="match status" value="1"/>
</dbReference>
<dbReference type="PROSITE" id="PS51257">
    <property type="entry name" value="PROKAR_LIPOPROTEIN"/>
    <property type="match status" value="1"/>
</dbReference>
<reference evidence="3 4" key="1">
    <citation type="submission" date="2019-03" db="EMBL/GenBank/DDBJ databases">
        <title>Genomic Encyclopedia of Type Strains, Phase III (KMG-III): the genomes of soil and plant-associated and newly described type strains.</title>
        <authorList>
            <person name="Whitman W."/>
        </authorList>
    </citation>
    <scope>NUCLEOTIDE SEQUENCE [LARGE SCALE GENOMIC DNA]</scope>
    <source>
        <strain evidence="3 4">VKM Ac-2527</strain>
    </source>
</reference>
<dbReference type="Proteomes" id="UP000295388">
    <property type="component" value="Unassembled WGS sequence"/>
</dbReference>
<dbReference type="GO" id="GO:0042597">
    <property type="term" value="C:periplasmic space"/>
    <property type="evidence" value="ECO:0007669"/>
    <property type="project" value="UniProtKB-ARBA"/>
</dbReference>
<feature type="signal peptide" evidence="1">
    <location>
        <begin position="1"/>
        <end position="27"/>
    </location>
</feature>
<keyword evidence="1" id="KW-0732">Signal</keyword>
<gene>
    <name evidence="3" type="ORF">EV643_102274</name>
</gene>
<evidence type="ECO:0000259" key="2">
    <source>
        <dbReference type="Pfam" id="PF00496"/>
    </source>
</evidence>
<dbReference type="InterPro" id="IPR000914">
    <property type="entry name" value="SBP_5_dom"/>
</dbReference>
<dbReference type="GO" id="GO:1904680">
    <property type="term" value="F:peptide transmembrane transporter activity"/>
    <property type="evidence" value="ECO:0007669"/>
    <property type="project" value="TreeGrafter"/>
</dbReference>
<dbReference type="CDD" id="cd08509">
    <property type="entry name" value="PBP2_TmCBP_oligosaccharides_like"/>
    <property type="match status" value="1"/>
</dbReference>
<proteinExistence type="predicted"/>
<protein>
    <submittedName>
        <fullName evidence="3">Peptide/nickel transport system substrate-binding protein</fullName>
    </submittedName>
</protein>
<dbReference type="PIRSF" id="PIRSF002741">
    <property type="entry name" value="MppA"/>
    <property type="match status" value="1"/>
</dbReference>
<dbReference type="AlphaFoldDB" id="A0A4R6KP37"/>